<dbReference type="EMBL" id="CAJVCH010253255">
    <property type="protein sequence ID" value="CAG7733676.1"/>
    <property type="molecule type" value="Genomic_DNA"/>
</dbReference>
<organism evidence="1 2">
    <name type="scientific">Allacma fusca</name>
    <dbReference type="NCBI Taxonomy" id="39272"/>
    <lineage>
        <taxon>Eukaryota</taxon>
        <taxon>Metazoa</taxon>
        <taxon>Ecdysozoa</taxon>
        <taxon>Arthropoda</taxon>
        <taxon>Hexapoda</taxon>
        <taxon>Collembola</taxon>
        <taxon>Symphypleona</taxon>
        <taxon>Sminthuridae</taxon>
        <taxon>Allacma</taxon>
    </lineage>
</organism>
<accession>A0A8J2KXI4</accession>
<evidence type="ECO:0000313" key="1">
    <source>
        <dbReference type="EMBL" id="CAG7733676.1"/>
    </source>
</evidence>
<feature type="non-terminal residue" evidence="1">
    <location>
        <position position="1"/>
    </location>
</feature>
<dbReference type="AlphaFoldDB" id="A0A8J2KXI4"/>
<evidence type="ECO:0000313" key="2">
    <source>
        <dbReference type="Proteomes" id="UP000708208"/>
    </source>
</evidence>
<reference evidence="1" key="1">
    <citation type="submission" date="2021-06" db="EMBL/GenBank/DDBJ databases">
        <authorList>
            <person name="Hodson N. C."/>
            <person name="Mongue J. A."/>
            <person name="Jaron S. K."/>
        </authorList>
    </citation>
    <scope>NUCLEOTIDE SEQUENCE</scope>
</reference>
<dbReference type="Proteomes" id="UP000708208">
    <property type="component" value="Unassembled WGS sequence"/>
</dbReference>
<keyword evidence="2" id="KW-1185">Reference proteome</keyword>
<comment type="caution">
    <text evidence="1">The sequence shown here is derived from an EMBL/GenBank/DDBJ whole genome shotgun (WGS) entry which is preliminary data.</text>
</comment>
<proteinExistence type="predicted"/>
<name>A0A8J2KXI4_9HEXA</name>
<dbReference type="OrthoDB" id="8294638at2759"/>
<protein>
    <submittedName>
        <fullName evidence="1">Uncharacterized protein</fullName>
    </submittedName>
</protein>
<sequence>PVRAKERQSDILKLMKSTLNGELDFKPVIDKLPFILRETETNRFISLLKSIRESERNGSNPSRQLGGLQSVDKILDAASKINVKEVGQFLKEIPEIFEGVESIVDGVDEHLTEL</sequence>
<gene>
    <name evidence="1" type="ORF">AFUS01_LOCUS22102</name>
</gene>